<organism evidence="1 2">
    <name type="scientific">Pedobacter ginsengiterrae</name>
    <dbReference type="NCBI Taxonomy" id="871696"/>
    <lineage>
        <taxon>Bacteria</taxon>
        <taxon>Pseudomonadati</taxon>
        <taxon>Bacteroidota</taxon>
        <taxon>Sphingobacteriia</taxon>
        <taxon>Sphingobacteriales</taxon>
        <taxon>Sphingobacteriaceae</taxon>
        <taxon>Pedobacter</taxon>
    </lineage>
</organism>
<proteinExistence type="predicted"/>
<comment type="caution">
    <text evidence="1">The sequence shown here is derived from an EMBL/GenBank/DDBJ whole genome shotgun (WGS) entry which is preliminary data.</text>
</comment>
<evidence type="ECO:0000313" key="1">
    <source>
        <dbReference type="EMBL" id="GAA3965372.1"/>
    </source>
</evidence>
<dbReference type="EMBL" id="BAABAK010000009">
    <property type="protein sequence ID" value="GAA3965372.1"/>
    <property type="molecule type" value="Genomic_DNA"/>
</dbReference>
<dbReference type="Proteomes" id="UP001501081">
    <property type="component" value="Unassembled WGS sequence"/>
</dbReference>
<reference evidence="2" key="1">
    <citation type="journal article" date="2019" name="Int. J. Syst. Evol. Microbiol.">
        <title>The Global Catalogue of Microorganisms (GCM) 10K type strain sequencing project: providing services to taxonomists for standard genome sequencing and annotation.</title>
        <authorList>
            <consortium name="The Broad Institute Genomics Platform"/>
            <consortium name="The Broad Institute Genome Sequencing Center for Infectious Disease"/>
            <person name="Wu L."/>
            <person name="Ma J."/>
        </authorList>
    </citation>
    <scope>NUCLEOTIDE SEQUENCE [LARGE SCALE GENOMIC DNA]</scope>
    <source>
        <strain evidence="2">JCM 17338</strain>
    </source>
</reference>
<accession>A0ABP7PGP0</accession>
<sequence>MPEYQDFAERLIAEWKSCLNLDYSQKQWDVLNLEMLLSHEYFATYGRTALQKKKAVNIEKLRLRIG</sequence>
<protein>
    <submittedName>
        <fullName evidence="1">Uncharacterized protein</fullName>
    </submittedName>
</protein>
<gene>
    <name evidence="1" type="ORF">GCM10022246_18050</name>
</gene>
<keyword evidence="2" id="KW-1185">Reference proteome</keyword>
<name>A0ABP7PGP0_9SPHI</name>
<evidence type="ECO:0000313" key="2">
    <source>
        <dbReference type="Proteomes" id="UP001501081"/>
    </source>
</evidence>